<feature type="transmembrane region" description="Helical" evidence="5">
    <location>
        <begin position="36"/>
        <end position="60"/>
    </location>
</feature>
<dbReference type="InterPro" id="IPR010432">
    <property type="entry name" value="RDD"/>
</dbReference>
<protein>
    <submittedName>
        <fullName evidence="7">RDD family protein</fullName>
    </submittedName>
</protein>
<feature type="transmembrane region" description="Helical" evidence="5">
    <location>
        <begin position="107"/>
        <end position="128"/>
    </location>
</feature>
<evidence type="ECO:0000259" key="6">
    <source>
        <dbReference type="Pfam" id="PF06271"/>
    </source>
</evidence>
<dbReference type="Proteomes" id="UP000477911">
    <property type="component" value="Unassembled WGS sequence"/>
</dbReference>
<keyword evidence="3 5" id="KW-1133">Transmembrane helix</keyword>
<feature type="transmembrane region" description="Helical" evidence="5">
    <location>
        <begin position="66"/>
        <end position="86"/>
    </location>
</feature>
<organism evidence="7 8">
    <name type="scientific">Pseudooceanicola albus</name>
    <dbReference type="NCBI Taxonomy" id="2692189"/>
    <lineage>
        <taxon>Bacteria</taxon>
        <taxon>Pseudomonadati</taxon>
        <taxon>Pseudomonadota</taxon>
        <taxon>Alphaproteobacteria</taxon>
        <taxon>Rhodobacterales</taxon>
        <taxon>Paracoccaceae</taxon>
        <taxon>Pseudooceanicola</taxon>
    </lineage>
</organism>
<evidence type="ECO:0000256" key="5">
    <source>
        <dbReference type="SAM" id="Phobius"/>
    </source>
</evidence>
<evidence type="ECO:0000313" key="7">
    <source>
        <dbReference type="EMBL" id="MXN16938.1"/>
    </source>
</evidence>
<keyword evidence="4 5" id="KW-0472">Membrane</keyword>
<feature type="domain" description="RDD" evidence="6">
    <location>
        <begin position="24"/>
        <end position="140"/>
    </location>
</feature>
<sequence>MYRPDPDFRDIPRDPPAEWTAGTAPRRALAWALDSVLVLAITLLVLPFTAFTGLLFFPALMLGVGFLYRLFTIAAGSGTWGMRLLGIELRSLDGARLTGEQAFLHTLAYTICWAIPVLQVISVIMMAATPHGQGLGDHILGTTAMNRRLR</sequence>
<reference evidence="7 8" key="1">
    <citation type="submission" date="2019-12" db="EMBL/GenBank/DDBJ databases">
        <authorList>
            <person name="Li M."/>
        </authorList>
    </citation>
    <scope>NUCLEOTIDE SEQUENCE [LARGE SCALE GENOMIC DNA]</scope>
    <source>
        <strain evidence="7 8">GBMRC 2024</strain>
    </source>
</reference>
<keyword evidence="2 5" id="KW-0812">Transmembrane</keyword>
<dbReference type="AlphaFoldDB" id="A0A6L7G0D7"/>
<dbReference type="RefSeq" id="WP_160891763.1">
    <property type="nucleotide sequence ID" value="NZ_WUMU01000003.1"/>
</dbReference>
<comment type="subcellular location">
    <subcellularLocation>
        <location evidence="1">Membrane</location>
        <topology evidence="1">Multi-pass membrane protein</topology>
    </subcellularLocation>
</comment>
<gene>
    <name evidence="7" type="ORF">GR170_03755</name>
</gene>
<evidence type="ECO:0000256" key="3">
    <source>
        <dbReference type="ARBA" id="ARBA00022989"/>
    </source>
</evidence>
<name>A0A6L7G0D7_9RHOB</name>
<evidence type="ECO:0000256" key="4">
    <source>
        <dbReference type="ARBA" id="ARBA00023136"/>
    </source>
</evidence>
<proteinExistence type="predicted"/>
<keyword evidence="8" id="KW-1185">Reference proteome</keyword>
<evidence type="ECO:0000256" key="2">
    <source>
        <dbReference type="ARBA" id="ARBA00022692"/>
    </source>
</evidence>
<accession>A0A6L7G0D7</accession>
<evidence type="ECO:0000313" key="8">
    <source>
        <dbReference type="Proteomes" id="UP000477911"/>
    </source>
</evidence>
<comment type="caution">
    <text evidence="7">The sequence shown here is derived from an EMBL/GenBank/DDBJ whole genome shotgun (WGS) entry which is preliminary data.</text>
</comment>
<evidence type="ECO:0000256" key="1">
    <source>
        <dbReference type="ARBA" id="ARBA00004141"/>
    </source>
</evidence>
<dbReference type="Pfam" id="PF06271">
    <property type="entry name" value="RDD"/>
    <property type="match status" value="1"/>
</dbReference>
<dbReference type="GO" id="GO:0016020">
    <property type="term" value="C:membrane"/>
    <property type="evidence" value="ECO:0007669"/>
    <property type="project" value="UniProtKB-SubCell"/>
</dbReference>
<dbReference type="EMBL" id="WUMU01000003">
    <property type="protein sequence ID" value="MXN16938.1"/>
    <property type="molecule type" value="Genomic_DNA"/>
</dbReference>